<proteinExistence type="predicted"/>
<reference evidence="1" key="2">
    <citation type="submission" date="2020-01" db="EMBL/GenBank/DDBJ databases">
        <authorList>
            <person name="Campanaro S."/>
        </authorList>
    </citation>
    <scope>NUCLEOTIDE SEQUENCE</scope>
    <source>
        <strain evidence="1">AS06rmzACSIP_7</strain>
    </source>
</reference>
<protein>
    <submittedName>
        <fullName evidence="1">Uncharacterized protein</fullName>
    </submittedName>
</protein>
<accession>A0A351U429</accession>
<dbReference type="STRING" id="909663.GCA_000512235_00931"/>
<dbReference type="Proteomes" id="UP000777265">
    <property type="component" value="Unassembled WGS sequence"/>
</dbReference>
<comment type="caution">
    <text evidence="1">The sequence shown here is derived from an EMBL/GenBank/DDBJ whole genome shotgun (WGS) entry which is preliminary data.</text>
</comment>
<dbReference type="AlphaFoldDB" id="A0A351U429"/>
<organism evidence="1 2">
    <name type="scientific">Syntrophorhabdus aromaticivorans</name>
    <dbReference type="NCBI Taxonomy" id="328301"/>
    <lineage>
        <taxon>Bacteria</taxon>
        <taxon>Pseudomonadati</taxon>
        <taxon>Thermodesulfobacteriota</taxon>
        <taxon>Syntrophorhabdia</taxon>
        <taxon>Syntrophorhabdales</taxon>
        <taxon>Syntrophorhabdaceae</taxon>
        <taxon>Syntrophorhabdus</taxon>
    </lineage>
</organism>
<gene>
    <name evidence="1" type="ORF">GXY80_02550</name>
</gene>
<evidence type="ECO:0000313" key="1">
    <source>
        <dbReference type="EMBL" id="NLW34349.1"/>
    </source>
</evidence>
<sequence>MPDIHVLYRTAKEYRSLPVSGVYGGISPQGMVHADLFIEKADAPESTVMRVNETTGEAFELSRHPEQQLMVREFLVGLVMRPEVARAIGQWLIQQATQMERQAATGTWKQ</sequence>
<reference evidence="1" key="1">
    <citation type="journal article" date="2020" name="Biotechnol. Biofuels">
        <title>New insights from the biogas microbiome by comprehensive genome-resolved metagenomics of nearly 1600 species originating from multiple anaerobic digesters.</title>
        <authorList>
            <person name="Campanaro S."/>
            <person name="Treu L."/>
            <person name="Rodriguez-R L.M."/>
            <person name="Kovalovszki A."/>
            <person name="Ziels R.M."/>
            <person name="Maus I."/>
            <person name="Zhu X."/>
            <person name="Kougias P.G."/>
            <person name="Basile A."/>
            <person name="Luo G."/>
            <person name="Schluter A."/>
            <person name="Konstantinidis K.T."/>
            <person name="Angelidaki I."/>
        </authorList>
    </citation>
    <scope>NUCLEOTIDE SEQUENCE</scope>
    <source>
        <strain evidence="1">AS06rmzACSIP_7</strain>
    </source>
</reference>
<name>A0A351U429_9BACT</name>
<evidence type="ECO:0000313" key="2">
    <source>
        <dbReference type="Proteomes" id="UP000777265"/>
    </source>
</evidence>
<dbReference type="EMBL" id="JAAYEE010000041">
    <property type="protein sequence ID" value="NLW34349.1"/>
    <property type="molecule type" value="Genomic_DNA"/>
</dbReference>